<comment type="caution">
    <text evidence="1">The sequence shown here is derived from an EMBL/GenBank/DDBJ whole genome shotgun (WGS) entry which is preliminary data.</text>
</comment>
<evidence type="ECO:0000313" key="1">
    <source>
        <dbReference type="EMBL" id="HIQ64540.1"/>
    </source>
</evidence>
<accession>A0A9D0YZ61</accession>
<reference evidence="1" key="2">
    <citation type="journal article" date="2021" name="PeerJ">
        <title>Extensive microbial diversity within the chicken gut microbiome revealed by metagenomics and culture.</title>
        <authorList>
            <person name="Gilroy R."/>
            <person name="Ravi A."/>
            <person name="Getino M."/>
            <person name="Pursley I."/>
            <person name="Horton D.L."/>
            <person name="Alikhan N.F."/>
            <person name="Baker D."/>
            <person name="Gharbi K."/>
            <person name="Hall N."/>
            <person name="Watson M."/>
            <person name="Adriaenssens E.M."/>
            <person name="Foster-Nyarko E."/>
            <person name="Jarju S."/>
            <person name="Secka A."/>
            <person name="Antonio M."/>
            <person name="Oren A."/>
            <person name="Chaudhuri R.R."/>
            <person name="La Ragione R."/>
            <person name="Hildebrand F."/>
            <person name="Pallen M.J."/>
        </authorList>
    </citation>
    <scope>NUCLEOTIDE SEQUENCE</scope>
    <source>
        <strain evidence="1">CHK165-10780</strain>
    </source>
</reference>
<dbReference type="Proteomes" id="UP000886725">
    <property type="component" value="Unassembled WGS sequence"/>
</dbReference>
<name>A0A9D0YZ61_9FIRM</name>
<protein>
    <submittedName>
        <fullName evidence="1">Uncharacterized protein</fullName>
    </submittedName>
</protein>
<organism evidence="1 2">
    <name type="scientific">Candidatus Faecenecus gallistercoris</name>
    <dbReference type="NCBI Taxonomy" id="2840793"/>
    <lineage>
        <taxon>Bacteria</taxon>
        <taxon>Bacillati</taxon>
        <taxon>Bacillota</taxon>
        <taxon>Bacillota incertae sedis</taxon>
        <taxon>Candidatus Faecenecus</taxon>
    </lineage>
</organism>
<reference evidence="1" key="1">
    <citation type="submission" date="2020-10" db="EMBL/GenBank/DDBJ databases">
        <authorList>
            <person name="Gilroy R."/>
        </authorList>
    </citation>
    <scope>NUCLEOTIDE SEQUENCE</scope>
    <source>
        <strain evidence="1">CHK165-10780</strain>
    </source>
</reference>
<feature type="non-terminal residue" evidence="1">
    <location>
        <position position="111"/>
    </location>
</feature>
<proteinExistence type="predicted"/>
<evidence type="ECO:0000313" key="2">
    <source>
        <dbReference type="Proteomes" id="UP000886725"/>
    </source>
</evidence>
<sequence>MNNRQLAIYDYVIALAATYPNILNEQVSDTINEYINNTSFSLDEVKKVIKLKFERLKCIIPDKNNHIFSKYMVITPQGLLDFLVKNYDYGFLLQQNGKTYRLPLDDDNKLL</sequence>
<gene>
    <name evidence="1" type="ORF">IAC85_02250</name>
</gene>
<dbReference type="EMBL" id="DVFU01000047">
    <property type="protein sequence ID" value="HIQ64540.1"/>
    <property type="molecule type" value="Genomic_DNA"/>
</dbReference>
<dbReference type="AlphaFoldDB" id="A0A9D0YZ61"/>